<keyword evidence="4" id="KW-0249">Electron transport</keyword>
<dbReference type="PANTHER" id="PTHR11961">
    <property type="entry name" value="CYTOCHROME C"/>
    <property type="match status" value="1"/>
</dbReference>
<feature type="chain" id="PRO_5011599636" evidence="7">
    <location>
        <begin position="24"/>
        <end position="137"/>
    </location>
</feature>
<dbReference type="GO" id="GO:0020037">
    <property type="term" value="F:heme binding"/>
    <property type="evidence" value="ECO:0007669"/>
    <property type="project" value="InterPro"/>
</dbReference>
<keyword evidence="2 6" id="KW-0349">Heme</keyword>
<gene>
    <name evidence="9" type="ORF">SAMN04489859_1003189</name>
</gene>
<reference evidence="9 10" key="1">
    <citation type="submission" date="2016-10" db="EMBL/GenBank/DDBJ databases">
        <authorList>
            <person name="de Groot N.N."/>
        </authorList>
    </citation>
    <scope>NUCLEOTIDE SEQUENCE [LARGE SCALE GENOMIC DNA]</scope>
    <source>
        <strain evidence="9 10">DSM 8512</strain>
    </source>
</reference>
<evidence type="ECO:0000256" key="6">
    <source>
        <dbReference type="PROSITE-ProRule" id="PRU00433"/>
    </source>
</evidence>
<keyword evidence="7" id="KW-0732">Signal</keyword>
<dbReference type="PROSITE" id="PS51007">
    <property type="entry name" value="CYTC"/>
    <property type="match status" value="1"/>
</dbReference>
<keyword evidence="1" id="KW-0813">Transport</keyword>
<evidence type="ECO:0000256" key="7">
    <source>
        <dbReference type="SAM" id="SignalP"/>
    </source>
</evidence>
<dbReference type="STRING" id="34002.SAMN04489859_1003189"/>
<accession>A0A1H8F8M5</accession>
<evidence type="ECO:0000256" key="5">
    <source>
        <dbReference type="ARBA" id="ARBA00023004"/>
    </source>
</evidence>
<evidence type="ECO:0000256" key="1">
    <source>
        <dbReference type="ARBA" id="ARBA00022448"/>
    </source>
</evidence>
<dbReference type="AlphaFoldDB" id="A0A1H8F8M5"/>
<dbReference type="Gene3D" id="1.10.760.10">
    <property type="entry name" value="Cytochrome c-like domain"/>
    <property type="match status" value="1"/>
</dbReference>
<dbReference type="EMBL" id="FODE01000003">
    <property type="protein sequence ID" value="SEN27567.1"/>
    <property type="molecule type" value="Genomic_DNA"/>
</dbReference>
<evidence type="ECO:0000259" key="8">
    <source>
        <dbReference type="PROSITE" id="PS51007"/>
    </source>
</evidence>
<sequence length="137" mass="14312">MPSIQQGIIAAALMAAFASPVFADGDAANGEKAFRKCAACHTATEDGPSRIGPNLFDIVNRPTAEAEGFAYSDPMAALGEEGHVWSPEELDKFLEDPKGMVPGTKMAFPGVKKPEERADLIAYLTSVSPSAGEAAAE</sequence>
<dbReference type="GO" id="GO:0009055">
    <property type="term" value="F:electron transfer activity"/>
    <property type="evidence" value="ECO:0007669"/>
    <property type="project" value="InterPro"/>
</dbReference>
<keyword evidence="10" id="KW-1185">Reference proteome</keyword>
<dbReference type="PRINTS" id="PR00604">
    <property type="entry name" value="CYTCHRMECIAB"/>
</dbReference>
<evidence type="ECO:0000256" key="2">
    <source>
        <dbReference type="ARBA" id="ARBA00022617"/>
    </source>
</evidence>
<evidence type="ECO:0000256" key="4">
    <source>
        <dbReference type="ARBA" id="ARBA00022982"/>
    </source>
</evidence>
<evidence type="ECO:0000313" key="10">
    <source>
        <dbReference type="Proteomes" id="UP000199054"/>
    </source>
</evidence>
<dbReference type="RefSeq" id="WP_244519110.1">
    <property type="nucleotide sequence ID" value="NZ_CP067125.1"/>
</dbReference>
<name>A0A1H8F8M5_9RHOB</name>
<keyword evidence="3 6" id="KW-0479">Metal-binding</keyword>
<proteinExistence type="predicted"/>
<keyword evidence="5 6" id="KW-0408">Iron</keyword>
<dbReference type="Proteomes" id="UP000199054">
    <property type="component" value="Unassembled WGS sequence"/>
</dbReference>
<feature type="domain" description="Cytochrome c" evidence="8">
    <location>
        <begin position="25"/>
        <end position="128"/>
    </location>
</feature>
<dbReference type="GO" id="GO:0046872">
    <property type="term" value="F:metal ion binding"/>
    <property type="evidence" value="ECO:0007669"/>
    <property type="project" value="UniProtKB-KW"/>
</dbReference>
<dbReference type="InterPro" id="IPR009056">
    <property type="entry name" value="Cyt_c-like_dom"/>
</dbReference>
<organism evidence="9 10">
    <name type="scientific">Paracoccus alcaliphilus</name>
    <dbReference type="NCBI Taxonomy" id="34002"/>
    <lineage>
        <taxon>Bacteria</taxon>
        <taxon>Pseudomonadati</taxon>
        <taxon>Pseudomonadota</taxon>
        <taxon>Alphaproteobacteria</taxon>
        <taxon>Rhodobacterales</taxon>
        <taxon>Paracoccaceae</taxon>
        <taxon>Paracoccus</taxon>
    </lineage>
</organism>
<dbReference type="InterPro" id="IPR002327">
    <property type="entry name" value="Cyt_c_1A/1B"/>
</dbReference>
<dbReference type="InterPro" id="IPR036909">
    <property type="entry name" value="Cyt_c-like_dom_sf"/>
</dbReference>
<protein>
    <submittedName>
        <fullName evidence="9">Cytochrome c</fullName>
    </submittedName>
</protein>
<evidence type="ECO:0000313" key="9">
    <source>
        <dbReference type="EMBL" id="SEN27567.1"/>
    </source>
</evidence>
<evidence type="ECO:0000256" key="3">
    <source>
        <dbReference type="ARBA" id="ARBA00022723"/>
    </source>
</evidence>
<dbReference type="Pfam" id="PF00034">
    <property type="entry name" value="Cytochrom_C"/>
    <property type="match status" value="1"/>
</dbReference>
<feature type="signal peptide" evidence="7">
    <location>
        <begin position="1"/>
        <end position="23"/>
    </location>
</feature>
<dbReference type="SUPFAM" id="SSF46626">
    <property type="entry name" value="Cytochrome c"/>
    <property type="match status" value="1"/>
</dbReference>